<dbReference type="Gene3D" id="1.10.10.60">
    <property type="entry name" value="Homeodomain-like"/>
    <property type="match status" value="2"/>
</dbReference>
<feature type="domain" description="HTH myb-type" evidence="7">
    <location>
        <begin position="13"/>
        <end position="61"/>
    </location>
</feature>
<protein>
    <submittedName>
        <fullName evidence="8">OLC1v1025125C2</fullName>
    </submittedName>
</protein>
<dbReference type="GO" id="GO:0003677">
    <property type="term" value="F:DNA binding"/>
    <property type="evidence" value="ECO:0007669"/>
    <property type="project" value="UniProtKB-KW"/>
</dbReference>
<feature type="compositionally biased region" description="Basic residues" evidence="5">
    <location>
        <begin position="125"/>
        <end position="135"/>
    </location>
</feature>
<evidence type="ECO:0000256" key="1">
    <source>
        <dbReference type="ARBA" id="ARBA00004123"/>
    </source>
</evidence>
<name>A0AAV1C4C1_OLDCO</name>
<comment type="subcellular location">
    <subcellularLocation>
        <location evidence="1">Nucleus</location>
    </subcellularLocation>
</comment>
<dbReference type="Proteomes" id="UP001161247">
    <property type="component" value="Chromosome 1"/>
</dbReference>
<keyword evidence="2" id="KW-0677">Repeat</keyword>
<dbReference type="PROSITE" id="PS50090">
    <property type="entry name" value="MYB_LIKE"/>
    <property type="match status" value="2"/>
</dbReference>
<dbReference type="SMART" id="SM00717">
    <property type="entry name" value="SANT"/>
    <property type="match status" value="2"/>
</dbReference>
<dbReference type="InterPro" id="IPR015495">
    <property type="entry name" value="Myb_TF_plants"/>
</dbReference>
<dbReference type="FunFam" id="1.10.10.60:FF:000001">
    <property type="entry name" value="MYB-related transcription factor"/>
    <property type="match status" value="1"/>
</dbReference>
<feature type="compositionally biased region" description="Polar residues" evidence="5">
    <location>
        <begin position="109"/>
        <end position="120"/>
    </location>
</feature>
<accession>A0AAV1C4C1</accession>
<dbReference type="CDD" id="cd00167">
    <property type="entry name" value="SANT"/>
    <property type="match status" value="2"/>
</dbReference>
<keyword evidence="4" id="KW-0539">Nucleus</keyword>
<keyword evidence="3" id="KW-0238">DNA-binding</keyword>
<feature type="compositionally biased region" description="Basic and acidic residues" evidence="5">
    <location>
        <begin position="136"/>
        <end position="148"/>
    </location>
</feature>
<evidence type="ECO:0000313" key="9">
    <source>
        <dbReference type="Proteomes" id="UP001161247"/>
    </source>
</evidence>
<feature type="domain" description="HTH myb-type" evidence="7">
    <location>
        <begin position="62"/>
        <end position="116"/>
    </location>
</feature>
<dbReference type="Pfam" id="PF00249">
    <property type="entry name" value="Myb_DNA-binding"/>
    <property type="match status" value="2"/>
</dbReference>
<dbReference type="EMBL" id="OX459118">
    <property type="protein sequence ID" value="CAI9090361.1"/>
    <property type="molecule type" value="Genomic_DNA"/>
</dbReference>
<dbReference type="SUPFAM" id="SSF46689">
    <property type="entry name" value="Homeodomain-like"/>
    <property type="match status" value="1"/>
</dbReference>
<dbReference type="PANTHER" id="PTHR10641:SF1418">
    <property type="entry name" value="MYB-RELATED TRANSCRIPTION FACTOR"/>
    <property type="match status" value="1"/>
</dbReference>
<organism evidence="8 9">
    <name type="scientific">Oldenlandia corymbosa var. corymbosa</name>
    <dbReference type="NCBI Taxonomy" id="529605"/>
    <lineage>
        <taxon>Eukaryota</taxon>
        <taxon>Viridiplantae</taxon>
        <taxon>Streptophyta</taxon>
        <taxon>Embryophyta</taxon>
        <taxon>Tracheophyta</taxon>
        <taxon>Spermatophyta</taxon>
        <taxon>Magnoliopsida</taxon>
        <taxon>eudicotyledons</taxon>
        <taxon>Gunneridae</taxon>
        <taxon>Pentapetalae</taxon>
        <taxon>asterids</taxon>
        <taxon>lamiids</taxon>
        <taxon>Gentianales</taxon>
        <taxon>Rubiaceae</taxon>
        <taxon>Rubioideae</taxon>
        <taxon>Spermacoceae</taxon>
        <taxon>Hedyotis-Oldenlandia complex</taxon>
        <taxon>Oldenlandia</taxon>
    </lineage>
</organism>
<dbReference type="InterPro" id="IPR009057">
    <property type="entry name" value="Homeodomain-like_sf"/>
</dbReference>
<reference evidence="8" key="1">
    <citation type="submission" date="2023-03" db="EMBL/GenBank/DDBJ databases">
        <authorList>
            <person name="Julca I."/>
        </authorList>
    </citation>
    <scope>NUCLEOTIDE SEQUENCE</scope>
</reference>
<feature type="region of interest" description="Disordered" evidence="5">
    <location>
        <begin position="100"/>
        <end position="151"/>
    </location>
</feature>
<sequence length="277" mass="31731">MVRTPCCDASGMRKGTWTPEEDRKLVAYVTRYGCWNWRQLPKFAGLSRCGKSCRLRWMNYLRPDLKLGNYTKEEDELIIKLHESLGNRWSAIAAHLPGRTDNEVKNHWHTNLKNPSKQAMSESKRKSKSRKRRRSQQREEEKEDKLEGRNLITTQEILESSEFSSKLIASSSSSSSVSSNEQLCSSGTPPPARADNDNTVSTVDYSSTNALTEYDDFMAEIIDGEFSGGSFWTEPLLIDDYNFLNYPPSPFSASEVLFCSYDYSFDDIEDLNPLKIW</sequence>
<evidence type="ECO:0000256" key="5">
    <source>
        <dbReference type="SAM" id="MobiDB-lite"/>
    </source>
</evidence>
<feature type="domain" description="Myb-like" evidence="6">
    <location>
        <begin position="62"/>
        <end position="112"/>
    </location>
</feature>
<evidence type="ECO:0000313" key="8">
    <source>
        <dbReference type="EMBL" id="CAI9090361.1"/>
    </source>
</evidence>
<dbReference type="InterPro" id="IPR017930">
    <property type="entry name" value="Myb_dom"/>
</dbReference>
<evidence type="ECO:0000256" key="4">
    <source>
        <dbReference type="ARBA" id="ARBA00023242"/>
    </source>
</evidence>
<evidence type="ECO:0000259" key="7">
    <source>
        <dbReference type="PROSITE" id="PS51294"/>
    </source>
</evidence>
<feature type="domain" description="Myb-like" evidence="6">
    <location>
        <begin position="9"/>
        <end position="61"/>
    </location>
</feature>
<evidence type="ECO:0000259" key="6">
    <source>
        <dbReference type="PROSITE" id="PS50090"/>
    </source>
</evidence>
<dbReference type="PANTHER" id="PTHR10641">
    <property type="entry name" value="MYB FAMILY TRANSCRIPTION FACTOR"/>
    <property type="match status" value="1"/>
</dbReference>
<gene>
    <name evidence="8" type="ORF">OLC1_LOCUS2534</name>
</gene>
<dbReference type="GO" id="GO:0005634">
    <property type="term" value="C:nucleus"/>
    <property type="evidence" value="ECO:0007669"/>
    <property type="project" value="UniProtKB-SubCell"/>
</dbReference>
<dbReference type="InterPro" id="IPR001005">
    <property type="entry name" value="SANT/Myb"/>
</dbReference>
<evidence type="ECO:0000256" key="2">
    <source>
        <dbReference type="ARBA" id="ARBA00022737"/>
    </source>
</evidence>
<evidence type="ECO:0000256" key="3">
    <source>
        <dbReference type="ARBA" id="ARBA00023125"/>
    </source>
</evidence>
<keyword evidence="9" id="KW-1185">Reference proteome</keyword>
<dbReference type="PROSITE" id="PS51294">
    <property type="entry name" value="HTH_MYB"/>
    <property type="match status" value="2"/>
</dbReference>
<proteinExistence type="predicted"/>
<feature type="compositionally biased region" description="Low complexity" evidence="5">
    <location>
        <begin position="172"/>
        <end position="186"/>
    </location>
</feature>
<feature type="region of interest" description="Disordered" evidence="5">
    <location>
        <begin position="172"/>
        <end position="201"/>
    </location>
</feature>
<dbReference type="AlphaFoldDB" id="A0AAV1C4C1"/>